<gene>
    <name evidence="6" type="primary">xseB</name>
    <name evidence="7" type="ORF">SAMN03080606_03412</name>
</gene>
<dbReference type="SUPFAM" id="SSF116842">
    <property type="entry name" value="XseB-like"/>
    <property type="match status" value="1"/>
</dbReference>
<evidence type="ECO:0000256" key="5">
    <source>
        <dbReference type="ARBA" id="ARBA00022839"/>
    </source>
</evidence>
<evidence type="ECO:0000256" key="3">
    <source>
        <dbReference type="ARBA" id="ARBA00022722"/>
    </source>
</evidence>
<dbReference type="GO" id="GO:0008855">
    <property type="term" value="F:exodeoxyribonuclease VII activity"/>
    <property type="evidence" value="ECO:0007669"/>
    <property type="project" value="UniProtKB-UniRule"/>
</dbReference>
<organism evidence="7 8">
    <name type="scientific">Alkaliphilus peptidifermentans DSM 18978</name>
    <dbReference type="NCBI Taxonomy" id="1120976"/>
    <lineage>
        <taxon>Bacteria</taxon>
        <taxon>Bacillati</taxon>
        <taxon>Bacillota</taxon>
        <taxon>Clostridia</taxon>
        <taxon>Peptostreptococcales</taxon>
        <taxon>Natronincolaceae</taxon>
        <taxon>Alkaliphilus</taxon>
    </lineage>
</organism>
<dbReference type="GO" id="GO:0005829">
    <property type="term" value="C:cytosol"/>
    <property type="evidence" value="ECO:0007669"/>
    <property type="project" value="TreeGrafter"/>
</dbReference>
<comment type="similarity">
    <text evidence="1 6">Belongs to the XseB family.</text>
</comment>
<proteinExistence type="inferred from homology"/>
<comment type="subunit">
    <text evidence="6">Heterooligomer composed of large and small subunits.</text>
</comment>
<dbReference type="Pfam" id="PF02609">
    <property type="entry name" value="Exonuc_VII_S"/>
    <property type="match status" value="1"/>
</dbReference>
<sequence>MRRKKFEDALKELELIINNLENRELGLDDSLKLFRDGVELYQYCHNELDEAEKKISMIIDENGEIKQIPFEEREDY</sequence>
<dbReference type="GO" id="GO:0009318">
    <property type="term" value="C:exodeoxyribonuclease VII complex"/>
    <property type="evidence" value="ECO:0007669"/>
    <property type="project" value="UniProtKB-UniRule"/>
</dbReference>
<dbReference type="AlphaFoldDB" id="A0A1G5KDL7"/>
<dbReference type="RefSeq" id="WP_091545880.1">
    <property type="nucleotide sequence ID" value="NZ_FMUS01000026.1"/>
</dbReference>
<dbReference type="EC" id="3.1.11.6" evidence="6"/>
<dbReference type="Proteomes" id="UP000198636">
    <property type="component" value="Unassembled WGS sequence"/>
</dbReference>
<keyword evidence="5 6" id="KW-0269">Exonuclease</keyword>
<dbReference type="NCBIfam" id="TIGR01280">
    <property type="entry name" value="xseB"/>
    <property type="match status" value="1"/>
</dbReference>
<dbReference type="InterPro" id="IPR003761">
    <property type="entry name" value="Exonuc_VII_S"/>
</dbReference>
<evidence type="ECO:0000256" key="2">
    <source>
        <dbReference type="ARBA" id="ARBA00022490"/>
    </source>
</evidence>
<dbReference type="PANTHER" id="PTHR34137:SF1">
    <property type="entry name" value="EXODEOXYRIBONUCLEASE 7 SMALL SUBUNIT"/>
    <property type="match status" value="1"/>
</dbReference>
<dbReference type="EMBL" id="FMUS01000026">
    <property type="protein sequence ID" value="SCY98723.1"/>
    <property type="molecule type" value="Genomic_DNA"/>
</dbReference>
<dbReference type="Gene3D" id="1.10.287.1040">
    <property type="entry name" value="Exonuclease VII, small subunit"/>
    <property type="match status" value="1"/>
</dbReference>
<comment type="subcellular location">
    <subcellularLocation>
        <location evidence="6">Cytoplasm</location>
    </subcellularLocation>
</comment>
<keyword evidence="2 6" id="KW-0963">Cytoplasm</keyword>
<keyword evidence="8" id="KW-1185">Reference proteome</keyword>
<reference evidence="7 8" key="1">
    <citation type="submission" date="2016-10" db="EMBL/GenBank/DDBJ databases">
        <authorList>
            <person name="de Groot N.N."/>
        </authorList>
    </citation>
    <scope>NUCLEOTIDE SEQUENCE [LARGE SCALE GENOMIC DNA]</scope>
    <source>
        <strain evidence="7 8">DSM 18978</strain>
    </source>
</reference>
<evidence type="ECO:0000256" key="6">
    <source>
        <dbReference type="HAMAP-Rule" id="MF_00337"/>
    </source>
</evidence>
<dbReference type="GO" id="GO:0006308">
    <property type="term" value="P:DNA catabolic process"/>
    <property type="evidence" value="ECO:0007669"/>
    <property type="project" value="UniProtKB-UniRule"/>
</dbReference>
<name>A0A1G5KDL7_9FIRM</name>
<evidence type="ECO:0000313" key="8">
    <source>
        <dbReference type="Proteomes" id="UP000198636"/>
    </source>
</evidence>
<keyword evidence="3 6" id="KW-0540">Nuclease</keyword>
<dbReference type="HAMAP" id="MF_00337">
    <property type="entry name" value="Exonuc_7_S"/>
    <property type="match status" value="1"/>
</dbReference>
<evidence type="ECO:0000313" key="7">
    <source>
        <dbReference type="EMBL" id="SCY98723.1"/>
    </source>
</evidence>
<accession>A0A1G5KDL7</accession>
<protein>
    <recommendedName>
        <fullName evidence="6">Exodeoxyribonuclease 7 small subunit</fullName>
        <ecNumber evidence="6">3.1.11.6</ecNumber>
    </recommendedName>
    <alternativeName>
        <fullName evidence="6">Exodeoxyribonuclease VII small subunit</fullName>
        <shortName evidence="6">Exonuclease VII small subunit</shortName>
    </alternativeName>
</protein>
<dbReference type="InterPro" id="IPR037004">
    <property type="entry name" value="Exonuc_VII_ssu_sf"/>
</dbReference>
<dbReference type="STRING" id="1120976.SAMN03080606_03412"/>
<dbReference type="PIRSF" id="PIRSF006488">
    <property type="entry name" value="Exonuc_VII_S"/>
    <property type="match status" value="1"/>
</dbReference>
<dbReference type="OrthoDB" id="1697399at2"/>
<evidence type="ECO:0000256" key="1">
    <source>
        <dbReference type="ARBA" id="ARBA00009998"/>
    </source>
</evidence>
<evidence type="ECO:0000256" key="4">
    <source>
        <dbReference type="ARBA" id="ARBA00022801"/>
    </source>
</evidence>
<comment type="function">
    <text evidence="6">Bidirectionally degrades single-stranded DNA into large acid-insoluble oligonucleotides, which are then degraded further into small acid-soluble oligonucleotides.</text>
</comment>
<dbReference type="PANTHER" id="PTHR34137">
    <property type="entry name" value="EXODEOXYRIBONUCLEASE 7 SMALL SUBUNIT"/>
    <property type="match status" value="1"/>
</dbReference>
<comment type="catalytic activity">
    <reaction evidence="6">
        <text>Exonucleolytic cleavage in either 5'- to 3'- or 3'- to 5'-direction to yield nucleoside 5'-phosphates.</text>
        <dbReference type="EC" id="3.1.11.6"/>
    </reaction>
</comment>
<keyword evidence="4 6" id="KW-0378">Hydrolase</keyword>